<dbReference type="eggNOG" id="COG2205">
    <property type="taxonomic scope" value="Bacteria"/>
</dbReference>
<dbReference type="Proteomes" id="UP000003434">
    <property type="component" value="Unassembled WGS sequence"/>
</dbReference>
<evidence type="ECO:0000256" key="1">
    <source>
        <dbReference type="SAM" id="Phobius"/>
    </source>
</evidence>
<dbReference type="HOGENOM" id="CLU_1400933_0_0_9"/>
<gene>
    <name evidence="2" type="ORF">HMPREF0381_0173</name>
</gene>
<dbReference type="RefSeq" id="WP_008749946.1">
    <property type="nucleotide sequence ID" value="NZ_GL622296.1"/>
</dbReference>
<accession>E6LJN8</accession>
<feature type="transmembrane region" description="Helical" evidence="1">
    <location>
        <begin position="147"/>
        <end position="169"/>
    </location>
</feature>
<dbReference type="AlphaFoldDB" id="E6LJN8"/>
<evidence type="ECO:0000313" key="2">
    <source>
        <dbReference type="EMBL" id="EFU77902.1"/>
    </source>
</evidence>
<organism evidence="2 3">
    <name type="scientific">Lachnoanaerobaculum saburreum DSM 3986</name>
    <dbReference type="NCBI Taxonomy" id="887325"/>
    <lineage>
        <taxon>Bacteria</taxon>
        <taxon>Bacillati</taxon>
        <taxon>Bacillota</taxon>
        <taxon>Clostridia</taxon>
        <taxon>Lachnospirales</taxon>
        <taxon>Lachnospiraceae</taxon>
        <taxon>Lachnoanaerobaculum</taxon>
    </lineage>
</organism>
<keyword evidence="1" id="KW-1133">Transmembrane helix</keyword>
<proteinExistence type="predicted"/>
<sequence>MNNLGLIILVIMTIFALLFIDLILYGIVMYKSALSLYYPKVNIMENLLFEEGKYKLSDEAVESLRERGEFAMLLDNSGNILWSEDLPKELEKEYTLQDVARFTRYYLNDYQVHTYVVSPGLLVVGYRNKNIWKYTLEYYEDSLLLSIKMTPFLILGNVVLLIIISLGLYRRQIRQREEEGCNGLPESPMIFALP</sequence>
<feature type="transmembrane region" description="Helical" evidence="1">
    <location>
        <begin position="6"/>
        <end position="30"/>
    </location>
</feature>
<dbReference type="EMBL" id="AEPW01000005">
    <property type="protein sequence ID" value="EFU77902.1"/>
    <property type="molecule type" value="Genomic_DNA"/>
</dbReference>
<reference evidence="2 3" key="1">
    <citation type="submission" date="2010-12" db="EMBL/GenBank/DDBJ databases">
        <authorList>
            <person name="Muzny D."/>
            <person name="Qin X."/>
            <person name="Deng J."/>
            <person name="Jiang H."/>
            <person name="Liu Y."/>
            <person name="Qu J."/>
            <person name="Song X.-Z."/>
            <person name="Zhang L."/>
            <person name="Thornton R."/>
            <person name="Coyle M."/>
            <person name="Francisco L."/>
            <person name="Jackson L."/>
            <person name="Javaid M."/>
            <person name="Korchina V."/>
            <person name="Kovar C."/>
            <person name="Mata R."/>
            <person name="Mathew T."/>
            <person name="Ngo R."/>
            <person name="Nguyen L."/>
            <person name="Nguyen N."/>
            <person name="Okwuonu G."/>
            <person name="Ongeri F."/>
            <person name="Pham C."/>
            <person name="Simmons D."/>
            <person name="Wilczek-Boney K."/>
            <person name="Hale W."/>
            <person name="Jakkamsetti A."/>
            <person name="Pham P."/>
            <person name="Ruth R."/>
            <person name="San Lucas F."/>
            <person name="Warren J."/>
            <person name="Zhang J."/>
            <person name="Zhao Z."/>
            <person name="Zhou C."/>
            <person name="Zhu D."/>
            <person name="Lee S."/>
            <person name="Bess C."/>
            <person name="Blankenburg K."/>
            <person name="Forbes L."/>
            <person name="Fu Q."/>
            <person name="Gubbala S."/>
            <person name="Hirani K."/>
            <person name="Jayaseelan J.C."/>
            <person name="Lara F."/>
            <person name="Munidasa M."/>
            <person name="Palculict T."/>
            <person name="Patil S."/>
            <person name="Pu L.-L."/>
            <person name="Saada N."/>
            <person name="Tang L."/>
            <person name="Weissenberger G."/>
            <person name="Zhu Y."/>
            <person name="Hemphill L."/>
            <person name="Shang Y."/>
            <person name="Youmans B."/>
            <person name="Ayvaz T."/>
            <person name="Ross M."/>
            <person name="Santibanez J."/>
            <person name="Aqrawi P."/>
            <person name="Gross S."/>
            <person name="Joshi V."/>
            <person name="Fowler G."/>
            <person name="Nazareth L."/>
            <person name="Reid J."/>
            <person name="Worley K."/>
            <person name="Petrosino J."/>
            <person name="Highlander S."/>
            <person name="Gibbs R."/>
        </authorList>
    </citation>
    <scope>NUCLEOTIDE SEQUENCE [LARGE SCALE GENOMIC DNA]</scope>
    <source>
        <strain evidence="2 3">DSM 3986</strain>
    </source>
</reference>
<comment type="caution">
    <text evidence="2">The sequence shown here is derived from an EMBL/GenBank/DDBJ whole genome shotgun (WGS) entry which is preliminary data.</text>
</comment>
<evidence type="ECO:0000313" key="3">
    <source>
        <dbReference type="Proteomes" id="UP000003434"/>
    </source>
</evidence>
<keyword evidence="1" id="KW-0812">Transmembrane</keyword>
<keyword evidence="1" id="KW-0472">Membrane</keyword>
<name>E6LJN8_9FIRM</name>
<protein>
    <submittedName>
        <fullName evidence="2">Uncharacterized protein</fullName>
    </submittedName>
</protein>